<evidence type="ECO:0000256" key="2">
    <source>
        <dbReference type="SAM" id="Phobius"/>
    </source>
</evidence>
<dbReference type="GeneID" id="93337957"/>
<dbReference type="EMBL" id="FUYF01000006">
    <property type="protein sequence ID" value="SKA85039.1"/>
    <property type="molecule type" value="Genomic_DNA"/>
</dbReference>
<reference evidence="3 4" key="1">
    <citation type="submission" date="2017-02" db="EMBL/GenBank/DDBJ databases">
        <authorList>
            <person name="Peterson S.W."/>
        </authorList>
    </citation>
    <scope>NUCLEOTIDE SEQUENCE [LARGE SCALE GENOMIC DNA]</scope>
    <source>
        <strain evidence="3 4">ATCC 27749</strain>
    </source>
</reference>
<name>A0A1T4X6I1_9FIRM</name>
<evidence type="ECO:0008006" key="5">
    <source>
        <dbReference type="Google" id="ProtNLM"/>
    </source>
</evidence>
<keyword evidence="2" id="KW-0472">Membrane</keyword>
<protein>
    <recommendedName>
        <fullName evidence="5">Type II secretion system (T2SS), protein M</fullName>
    </recommendedName>
</protein>
<dbReference type="AlphaFoldDB" id="A0A1T4X6I1"/>
<feature type="region of interest" description="Disordered" evidence="1">
    <location>
        <begin position="136"/>
        <end position="156"/>
    </location>
</feature>
<keyword evidence="2" id="KW-0812">Transmembrane</keyword>
<gene>
    <name evidence="3" type="ORF">SAMN02745178_01494</name>
</gene>
<proteinExistence type="predicted"/>
<sequence>MEIAPMTKRDKILLYVVLMLAFVVLFVRFLLIPGLENHQQADADLREAQDAQTSMQDAIMLAGTYAAEKNNNWGELQTANASYYSLLSSDELDTLVTSLELNHNLQPDSLTIGEPVTQSLTYYTASENAGQSAAPSAAASVFAGDDDSDDDSITADTADTTAQGNAILQQILASDLILDYDQPGYYRSVAISFCCTGEDSDFLSMLDDMAANYPSVQLVSFSIDTRSFADTDGSAVTATAFNVSLNVILCDKGGVQP</sequence>
<dbReference type="OrthoDB" id="1849931at2"/>
<dbReference type="Proteomes" id="UP000190286">
    <property type="component" value="Unassembled WGS sequence"/>
</dbReference>
<keyword evidence="4" id="KW-1185">Reference proteome</keyword>
<feature type="compositionally biased region" description="Acidic residues" evidence="1">
    <location>
        <begin position="144"/>
        <end position="153"/>
    </location>
</feature>
<evidence type="ECO:0000256" key="1">
    <source>
        <dbReference type="SAM" id="MobiDB-lite"/>
    </source>
</evidence>
<organism evidence="3 4">
    <name type="scientific">Gemmiger formicilis</name>
    <dbReference type="NCBI Taxonomy" id="745368"/>
    <lineage>
        <taxon>Bacteria</taxon>
        <taxon>Bacillati</taxon>
        <taxon>Bacillota</taxon>
        <taxon>Clostridia</taxon>
        <taxon>Eubacteriales</taxon>
        <taxon>Gemmiger</taxon>
    </lineage>
</organism>
<evidence type="ECO:0000313" key="3">
    <source>
        <dbReference type="EMBL" id="SKA85039.1"/>
    </source>
</evidence>
<dbReference type="RefSeq" id="WP_078784426.1">
    <property type="nucleotide sequence ID" value="NZ_FUYF01000006.1"/>
</dbReference>
<keyword evidence="2" id="KW-1133">Transmembrane helix</keyword>
<feature type="transmembrane region" description="Helical" evidence="2">
    <location>
        <begin position="12"/>
        <end position="31"/>
    </location>
</feature>
<dbReference type="STRING" id="745368.SAMN02745178_01494"/>
<accession>A0A1T4X6I1</accession>
<evidence type="ECO:0000313" key="4">
    <source>
        <dbReference type="Proteomes" id="UP000190286"/>
    </source>
</evidence>